<reference evidence="1" key="1">
    <citation type="submission" date="2019-08" db="EMBL/GenBank/DDBJ databases">
        <authorList>
            <person name="Kucharzyk K."/>
            <person name="Murdoch R.W."/>
            <person name="Higgins S."/>
            <person name="Loffler F."/>
        </authorList>
    </citation>
    <scope>NUCLEOTIDE SEQUENCE</scope>
</reference>
<name>A0A645CHR6_9ZZZZ</name>
<gene>
    <name evidence="1" type="ORF">SDC9_123495</name>
</gene>
<dbReference type="AlphaFoldDB" id="A0A645CHR6"/>
<comment type="caution">
    <text evidence="1">The sequence shown here is derived from an EMBL/GenBank/DDBJ whole genome shotgun (WGS) entry which is preliminary data.</text>
</comment>
<sequence>MSVEFLFPDSFSIGRQPEFTIPEKGFGGVGIHNIRKSCCICVPVAHAAIAKKHIIVTEKIYAL</sequence>
<accession>A0A645CHR6</accession>
<organism evidence="1">
    <name type="scientific">bioreactor metagenome</name>
    <dbReference type="NCBI Taxonomy" id="1076179"/>
    <lineage>
        <taxon>unclassified sequences</taxon>
        <taxon>metagenomes</taxon>
        <taxon>ecological metagenomes</taxon>
    </lineage>
</organism>
<dbReference type="EMBL" id="VSSQ01027317">
    <property type="protein sequence ID" value="MPM76497.1"/>
    <property type="molecule type" value="Genomic_DNA"/>
</dbReference>
<protein>
    <submittedName>
        <fullName evidence="1">Uncharacterized protein</fullName>
    </submittedName>
</protein>
<proteinExistence type="predicted"/>
<evidence type="ECO:0000313" key="1">
    <source>
        <dbReference type="EMBL" id="MPM76497.1"/>
    </source>
</evidence>